<dbReference type="AlphaFoldDB" id="A0A382GKT8"/>
<reference evidence="1" key="1">
    <citation type="submission" date="2018-05" db="EMBL/GenBank/DDBJ databases">
        <authorList>
            <person name="Lanie J.A."/>
            <person name="Ng W.-L."/>
            <person name="Kazmierczak K.M."/>
            <person name="Andrzejewski T.M."/>
            <person name="Davidsen T.M."/>
            <person name="Wayne K.J."/>
            <person name="Tettelin H."/>
            <person name="Glass J.I."/>
            <person name="Rusch D."/>
            <person name="Podicherti R."/>
            <person name="Tsui H.-C.T."/>
            <person name="Winkler M.E."/>
        </authorList>
    </citation>
    <scope>NUCLEOTIDE SEQUENCE</scope>
</reference>
<evidence type="ECO:0008006" key="2">
    <source>
        <dbReference type="Google" id="ProtNLM"/>
    </source>
</evidence>
<evidence type="ECO:0000313" key="1">
    <source>
        <dbReference type="EMBL" id="SVB75579.1"/>
    </source>
</evidence>
<protein>
    <recommendedName>
        <fullName evidence="2">Coenzyme Q-binding protein COQ10 START domain-containing protein</fullName>
    </recommendedName>
</protein>
<dbReference type="Gene3D" id="3.30.530.20">
    <property type="match status" value="1"/>
</dbReference>
<name>A0A382GKT8_9ZZZZ</name>
<gene>
    <name evidence="1" type="ORF">METZ01_LOCUS228433</name>
</gene>
<accession>A0A382GKT8</accession>
<organism evidence="1">
    <name type="scientific">marine metagenome</name>
    <dbReference type="NCBI Taxonomy" id="408172"/>
    <lineage>
        <taxon>unclassified sequences</taxon>
        <taxon>metagenomes</taxon>
        <taxon>ecological metagenomes</taxon>
    </lineage>
</organism>
<sequence>MIDITQNIYIKADINKIWAYLTDFSNSLYFNRFHTKLDLPSNYSLAKIDKFKINHNFGFGNYEMIAEIKDYVPPNRLCISEYCPDDPKKGFPHLVNFRIKPYLNNNKLFYQVTGTYGGRVQDMSFKPILKGVMKEELLRIKNAIESSEISHKTLTSKTVRPI</sequence>
<dbReference type="InterPro" id="IPR023393">
    <property type="entry name" value="START-like_dom_sf"/>
</dbReference>
<dbReference type="EMBL" id="UINC01056027">
    <property type="protein sequence ID" value="SVB75579.1"/>
    <property type="molecule type" value="Genomic_DNA"/>
</dbReference>
<proteinExistence type="predicted"/>
<dbReference type="SUPFAM" id="SSF55961">
    <property type="entry name" value="Bet v1-like"/>
    <property type="match status" value="1"/>
</dbReference>